<comment type="subcellular location">
    <subcellularLocation>
        <location evidence="1">Membrane</location>
        <topology evidence="1">Multi-pass membrane protein</topology>
    </subcellularLocation>
</comment>
<dbReference type="EMBL" id="BAAANN010000032">
    <property type="protein sequence ID" value="GAA1980260.1"/>
    <property type="molecule type" value="Genomic_DNA"/>
</dbReference>
<name>A0ABN2S4E5_9PSEU</name>
<organism evidence="7 8">
    <name type="scientific">Amycolatopsis minnesotensis</name>
    <dbReference type="NCBI Taxonomy" id="337894"/>
    <lineage>
        <taxon>Bacteria</taxon>
        <taxon>Bacillati</taxon>
        <taxon>Actinomycetota</taxon>
        <taxon>Actinomycetes</taxon>
        <taxon>Pseudonocardiales</taxon>
        <taxon>Pseudonocardiaceae</taxon>
        <taxon>Amycolatopsis</taxon>
    </lineage>
</organism>
<feature type="transmembrane region" description="Helical" evidence="6">
    <location>
        <begin position="153"/>
        <end position="174"/>
    </location>
</feature>
<evidence type="ECO:0000256" key="5">
    <source>
        <dbReference type="SAM" id="MobiDB-lite"/>
    </source>
</evidence>
<keyword evidence="4 6" id="KW-0472">Membrane</keyword>
<evidence type="ECO:0000313" key="8">
    <source>
        <dbReference type="Proteomes" id="UP001501116"/>
    </source>
</evidence>
<protein>
    <recommendedName>
        <fullName evidence="9">MFS transporter</fullName>
    </recommendedName>
</protein>
<dbReference type="Gene3D" id="1.20.1250.20">
    <property type="entry name" value="MFS general substrate transporter like domains"/>
    <property type="match status" value="2"/>
</dbReference>
<dbReference type="InterPro" id="IPR036259">
    <property type="entry name" value="MFS_trans_sf"/>
</dbReference>
<feature type="transmembrane region" description="Helical" evidence="6">
    <location>
        <begin position="23"/>
        <end position="46"/>
    </location>
</feature>
<evidence type="ECO:0000256" key="2">
    <source>
        <dbReference type="ARBA" id="ARBA00022692"/>
    </source>
</evidence>
<evidence type="ECO:0008006" key="9">
    <source>
        <dbReference type="Google" id="ProtNLM"/>
    </source>
</evidence>
<gene>
    <name evidence="7" type="ORF">GCM10009754_66030</name>
</gene>
<keyword evidence="8" id="KW-1185">Reference proteome</keyword>
<keyword evidence="2 6" id="KW-0812">Transmembrane</keyword>
<dbReference type="PANTHER" id="PTHR23508">
    <property type="entry name" value="CARBOXYLIC ACID TRANSPORTER PROTEIN HOMOLOG"/>
    <property type="match status" value="1"/>
</dbReference>
<feature type="transmembrane region" description="Helical" evidence="6">
    <location>
        <begin position="224"/>
        <end position="241"/>
    </location>
</feature>
<feature type="transmembrane region" description="Helical" evidence="6">
    <location>
        <begin position="247"/>
        <end position="268"/>
    </location>
</feature>
<dbReference type="SUPFAM" id="SSF103473">
    <property type="entry name" value="MFS general substrate transporter"/>
    <property type="match status" value="1"/>
</dbReference>
<comment type="caution">
    <text evidence="7">The sequence shown here is derived from an EMBL/GenBank/DDBJ whole genome shotgun (WGS) entry which is preliminary data.</text>
</comment>
<proteinExistence type="predicted"/>
<evidence type="ECO:0000313" key="7">
    <source>
        <dbReference type="EMBL" id="GAA1980260.1"/>
    </source>
</evidence>
<keyword evidence="3 6" id="KW-1133">Transmembrane helix</keyword>
<feature type="transmembrane region" description="Helical" evidence="6">
    <location>
        <begin position="58"/>
        <end position="79"/>
    </location>
</feature>
<feature type="transmembrane region" description="Helical" evidence="6">
    <location>
        <begin position="186"/>
        <end position="212"/>
    </location>
</feature>
<evidence type="ECO:0000256" key="6">
    <source>
        <dbReference type="SAM" id="Phobius"/>
    </source>
</evidence>
<sequence>MPGMPVMPVMSHEARAGSWVRPLAWTAVLLDGFDLVVLGTALPVLLRDRVWGLTPGTASAVSTVGLVGMMLDGLAIGTFTDRIGRRKALTLVTEHARAGKGGSATTTVMTGYHVGAVLTALLGIGLVPALGWRAMFAAGALPAVVRGLFSGGFLRATIAFWVTSFLGLVLVYGLNTWLPEIMRQAGYQLGAALSLLLALNLGGIVGLLVAGFAADRAGARRSTIAWFTAAAVFLALLSVRLPGFGLYVAVFLAGCFVFSAQVLVYAYVGRYRLPVGLLRVRADRAARRGGRAGRQGRPGKSTKDFRGQAGMRPTGTIRLPSGLSVLASSSAVPCERTSVLDSAISSASISGSAANSIVYRSSSVYRCST</sequence>
<feature type="transmembrane region" description="Helical" evidence="6">
    <location>
        <begin position="112"/>
        <end position="132"/>
    </location>
</feature>
<reference evidence="7 8" key="1">
    <citation type="journal article" date="2019" name="Int. J. Syst. Evol. Microbiol.">
        <title>The Global Catalogue of Microorganisms (GCM) 10K type strain sequencing project: providing services to taxonomists for standard genome sequencing and annotation.</title>
        <authorList>
            <consortium name="The Broad Institute Genomics Platform"/>
            <consortium name="The Broad Institute Genome Sequencing Center for Infectious Disease"/>
            <person name="Wu L."/>
            <person name="Ma J."/>
        </authorList>
    </citation>
    <scope>NUCLEOTIDE SEQUENCE [LARGE SCALE GENOMIC DNA]</scope>
    <source>
        <strain evidence="7 8">JCM 14545</strain>
    </source>
</reference>
<accession>A0ABN2S4E5</accession>
<dbReference type="Proteomes" id="UP001501116">
    <property type="component" value="Unassembled WGS sequence"/>
</dbReference>
<evidence type="ECO:0000256" key="1">
    <source>
        <dbReference type="ARBA" id="ARBA00004141"/>
    </source>
</evidence>
<dbReference type="PANTHER" id="PTHR23508:SF10">
    <property type="entry name" value="CARBOXYLIC ACID TRANSPORTER PROTEIN HOMOLOG"/>
    <property type="match status" value="1"/>
</dbReference>
<evidence type="ECO:0000256" key="4">
    <source>
        <dbReference type="ARBA" id="ARBA00023136"/>
    </source>
</evidence>
<feature type="region of interest" description="Disordered" evidence="5">
    <location>
        <begin position="288"/>
        <end position="309"/>
    </location>
</feature>
<evidence type="ECO:0000256" key="3">
    <source>
        <dbReference type="ARBA" id="ARBA00022989"/>
    </source>
</evidence>